<feature type="compositionally biased region" description="Pro residues" evidence="1">
    <location>
        <begin position="472"/>
        <end position="484"/>
    </location>
</feature>
<dbReference type="InterPro" id="IPR021773">
    <property type="entry name" value="TPC11"/>
</dbReference>
<proteinExistence type="predicted"/>
<feature type="region of interest" description="Disordered" evidence="1">
    <location>
        <begin position="128"/>
        <end position="167"/>
    </location>
</feature>
<dbReference type="EMBL" id="PUHQ01000130">
    <property type="protein sequence ID" value="KAG0655074.1"/>
    <property type="molecule type" value="Genomic_DNA"/>
</dbReference>
<feature type="region of interest" description="Disordered" evidence="1">
    <location>
        <begin position="470"/>
        <end position="493"/>
    </location>
</feature>
<feature type="domain" description="Gryzun putative trafficking through Golgi" evidence="2">
    <location>
        <begin position="714"/>
        <end position="985"/>
    </location>
</feature>
<comment type="caution">
    <text evidence="4">The sequence shown here is derived from an EMBL/GenBank/DDBJ whole genome shotgun (WGS) entry which is preliminary data.</text>
</comment>
<dbReference type="InterPro" id="IPR012880">
    <property type="entry name" value="Gryzun"/>
</dbReference>
<feature type="compositionally biased region" description="Pro residues" evidence="1">
    <location>
        <begin position="134"/>
        <end position="158"/>
    </location>
</feature>
<evidence type="ECO:0000259" key="2">
    <source>
        <dbReference type="Pfam" id="PF07919"/>
    </source>
</evidence>
<sequence>MENLDRSGPHSASITRKLTRKLGQLADSSPRHSANRAVLLLASAVQGTVESFPSEFLAHHAPLCFVAGLAPPLQPQDARSNDPFVILQHALRKALVTRTRFPTWDNSRGANADLHTITVDKNVRFPPLKARPVSAPPSHPPQPGQSPAAPAPVAPPPTSASALHSPISPLTPTSPLYPDGLIAPIWIRKHRELVPAVFVLVLRLYEFPPGVGASVDPIAREDHERAEDAQLVTEIIDRKRSTLERGIKLAVVLLCSRELLDDPHLDARLSLIRRQSGLDSRASLFVISPVPQSEVNHFVHSLRQELHPAALDYYREHGRRVRRKRARIVVAGRGALSEQGWNVRYDYKLALFAEMRGELEVALKHFEDCYDNLVEMFAHPELLPPRTKRWAEAKVLADCVSCKISKYYFYLSEPARAVAQLNRHVARFHTLSTGWQIGQDTFEFWSWLSKQYRLFGDLVSIALRNGAHLPSLRPPPTPRLPPPGTSSNLGGPSPGLVPPNILQHAGHYYYLAALCAVERRERYREMARAHKEQDERGAFSGQVNPAFVHEAKVEHGEIIIEVRNVVCVDLPGRLELTFWICLADIMRAQLFTKAYEYFKAHRAKNMTYMVAHQIALAHLEAGKPDLALKFLSRITKSYRKDRYPVILTAILECSFRAAKEAQDWEAAIRTGFELASPQSALTADQRQQYMSETLALMQASVYDASPSALTTLTHVVDLSVAFLRPKASLAETVDFQLGLFAPAASSTQDVVFSQLEVHLQGSKASIVIQNVTDSSESAESRQTYRLGDVANGEEQRSADLCWKPEQRKIFNGWISAREETELSVGGCRNLAVLVGLTLISFITPQVEKVVLSANVNGWPVQLVLRPVQNSADGVRWYYGANESMPLSPNEACTCRVVRRDARVRVETRSQAPAYLDERFPVEIEVTNEDDVDLDADLVVFLQPGVDGAQDFIEVDSLRSTSLLDGVSLGSLAPGSTTNKTLYLSAVNGIPGPRTIEMTVRAAPKPAADADLSLLPAPTESTCSTSIAVAAPVQARFETQVYRGRRRTPVSTTDEWVGASEAILLTTLQTSGPWDIEVESICLSADACETTRVVSASLGYTAKEDAPLQPMSWRAGDSFNAVFALQVRPTAGKDADPLFLEIAWRRSSTAGPYVQTRLRVQTPKAIPPLPTTTLILPPYLHVHEQADLIYSFHNPTAGPVTLAAQLDTPEVPSSFVFSGPRRIGEFVLCPQEERELVVRVVPLMPGQWVLPRMRVWTIEHPPVVEDLHGYPKRNPPKVTEVEVTLEGDAFVEPDPGQLELEADLRTARGEGDEGAHGPPKPIGRAPIVLVLPS</sequence>
<dbReference type="Pfam" id="PF07919">
    <property type="entry name" value="Gryzun"/>
    <property type="match status" value="1"/>
</dbReference>
<feature type="region of interest" description="Disordered" evidence="1">
    <location>
        <begin position="1305"/>
        <end position="1324"/>
    </location>
</feature>
<evidence type="ECO:0000256" key="1">
    <source>
        <dbReference type="SAM" id="MobiDB-lite"/>
    </source>
</evidence>
<name>A0A9P6VVJ2_RHOMI</name>
<dbReference type="Proteomes" id="UP000777482">
    <property type="component" value="Unassembled WGS sequence"/>
</dbReference>
<feature type="compositionally biased region" description="Basic and acidic residues" evidence="1">
    <location>
        <begin position="1305"/>
        <end position="1314"/>
    </location>
</feature>
<dbReference type="OrthoDB" id="6278596at2759"/>
<gene>
    <name evidence="4" type="ORF">C6P46_001264</name>
</gene>
<evidence type="ECO:0000313" key="4">
    <source>
        <dbReference type="EMBL" id="KAG0655074.1"/>
    </source>
</evidence>
<evidence type="ECO:0008006" key="6">
    <source>
        <dbReference type="Google" id="ProtNLM"/>
    </source>
</evidence>
<protein>
    <recommendedName>
        <fullName evidence="6">Trafficking protein particle complex subunit 11 domain-containing protein</fullName>
    </recommendedName>
</protein>
<organism evidence="4 5">
    <name type="scientific">Rhodotorula mucilaginosa</name>
    <name type="common">Yeast</name>
    <name type="synonym">Rhodotorula rubra</name>
    <dbReference type="NCBI Taxonomy" id="5537"/>
    <lineage>
        <taxon>Eukaryota</taxon>
        <taxon>Fungi</taxon>
        <taxon>Dikarya</taxon>
        <taxon>Basidiomycota</taxon>
        <taxon>Pucciniomycotina</taxon>
        <taxon>Microbotryomycetes</taxon>
        <taxon>Sporidiobolales</taxon>
        <taxon>Sporidiobolaceae</taxon>
        <taxon>Rhodotorula</taxon>
    </lineage>
</organism>
<dbReference type="PANTHER" id="PTHR14374">
    <property type="entry name" value="FOIE GRAS"/>
    <property type="match status" value="1"/>
</dbReference>
<dbReference type="Pfam" id="PF11817">
    <property type="entry name" value="Foie-gras_1"/>
    <property type="match status" value="1"/>
</dbReference>
<reference evidence="4 5" key="1">
    <citation type="submission" date="2020-11" db="EMBL/GenBank/DDBJ databases">
        <title>Kefir isolates.</title>
        <authorList>
            <person name="Marcisauskas S."/>
            <person name="Kim Y."/>
            <person name="Blasche S."/>
        </authorList>
    </citation>
    <scope>NUCLEOTIDE SEQUENCE [LARGE SCALE GENOMIC DNA]</scope>
    <source>
        <strain evidence="4 5">KR</strain>
    </source>
</reference>
<accession>A0A9P6VVJ2</accession>
<feature type="domain" description="Trafficking protein particle complex subunit 11" evidence="3">
    <location>
        <begin position="389"/>
        <end position="676"/>
    </location>
</feature>
<evidence type="ECO:0000259" key="3">
    <source>
        <dbReference type="Pfam" id="PF11817"/>
    </source>
</evidence>
<dbReference type="PANTHER" id="PTHR14374:SF0">
    <property type="entry name" value="TRAFFICKING PROTEIN PARTICLE COMPLEX SUBUNIT 11"/>
    <property type="match status" value="1"/>
</dbReference>
<evidence type="ECO:0000313" key="5">
    <source>
        <dbReference type="Proteomes" id="UP000777482"/>
    </source>
</evidence>
<keyword evidence="5" id="KW-1185">Reference proteome</keyword>